<keyword evidence="3" id="KW-1185">Reference proteome</keyword>
<dbReference type="PANTHER" id="PTHR47853">
    <property type="entry name" value="EXPRESSED PROTEIN"/>
    <property type="match status" value="1"/>
</dbReference>
<gene>
    <name evidence="2" type="ORF">BAE44_0010256</name>
</gene>
<dbReference type="OrthoDB" id="696629at2759"/>
<evidence type="ECO:0000313" key="2">
    <source>
        <dbReference type="EMBL" id="OEL28726.1"/>
    </source>
</evidence>
<feature type="compositionally biased region" description="Low complexity" evidence="1">
    <location>
        <begin position="1"/>
        <end position="19"/>
    </location>
</feature>
<evidence type="ECO:0000256" key="1">
    <source>
        <dbReference type="SAM" id="MobiDB-lite"/>
    </source>
</evidence>
<dbReference type="AlphaFoldDB" id="A0A1E5VUC1"/>
<evidence type="ECO:0000313" key="3">
    <source>
        <dbReference type="Proteomes" id="UP000095767"/>
    </source>
</evidence>
<name>A0A1E5VUC1_9POAL</name>
<feature type="region of interest" description="Disordered" evidence="1">
    <location>
        <begin position="1"/>
        <end position="28"/>
    </location>
</feature>
<sequence>MNGWAPQAAWRRASRSSSSGPPPPLGSVRRLSAAAAASAAAQAAARPGAAGADLGAFQHIDAAIEAAADGLLSRDEFRSARSWIVEMLCECDDATDGGGEKAECLCALLDEAMAGSLATLRAVPAERFAPRVLASSGDLVGAVGALVRGHGSERVRGLALDVVRGWRAGGFC</sequence>
<evidence type="ECO:0008006" key="4">
    <source>
        <dbReference type="Google" id="ProtNLM"/>
    </source>
</evidence>
<dbReference type="Proteomes" id="UP000095767">
    <property type="component" value="Unassembled WGS sequence"/>
</dbReference>
<comment type="caution">
    <text evidence="2">The sequence shown here is derived from an EMBL/GenBank/DDBJ whole genome shotgun (WGS) entry which is preliminary data.</text>
</comment>
<dbReference type="PANTHER" id="PTHR47853:SF1">
    <property type="entry name" value="EXPRESSED PROTEIN"/>
    <property type="match status" value="1"/>
</dbReference>
<accession>A0A1E5VUC1</accession>
<reference evidence="2 3" key="1">
    <citation type="submission" date="2016-09" db="EMBL/GenBank/DDBJ databases">
        <title>The draft genome of Dichanthelium oligosanthes: A C3 panicoid grass species.</title>
        <authorList>
            <person name="Studer A.J."/>
            <person name="Schnable J.C."/>
            <person name="Brutnell T.P."/>
        </authorList>
    </citation>
    <scope>NUCLEOTIDE SEQUENCE [LARGE SCALE GENOMIC DNA]</scope>
    <source>
        <strain evidence="3">cv. Kellogg 1175</strain>
        <tissue evidence="2">Leaf</tissue>
    </source>
</reference>
<proteinExistence type="predicted"/>
<dbReference type="EMBL" id="LWDX02029222">
    <property type="protein sequence ID" value="OEL28726.1"/>
    <property type="molecule type" value="Genomic_DNA"/>
</dbReference>
<protein>
    <recommendedName>
        <fullName evidence="4">TFIIS N-terminal domain-containing protein</fullName>
    </recommendedName>
</protein>
<organism evidence="2 3">
    <name type="scientific">Dichanthelium oligosanthes</name>
    <dbReference type="NCBI Taxonomy" id="888268"/>
    <lineage>
        <taxon>Eukaryota</taxon>
        <taxon>Viridiplantae</taxon>
        <taxon>Streptophyta</taxon>
        <taxon>Embryophyta</taxon>
        <taxon>Tracheophyta</taxon>
        <taxon>Spermatophyta</taxon>
        <taxon>Magnoliopsida</taxon>
        <taxon>Liliopsida</taxon>
        <taxon>Poales</taxon>
        <taxon>Poaceae</taxon>
        <taxon>PACMAD clade</taxon>
        <taxon>Panicoideae</taxon>
        <taxon>Panicodae</taxon>
        <taxon>Paniceae</taxon>
        <taxon>Dichantheliinae</taxon>
        <taxon>Dichanthelium</taxon>
    </lineage>
</organism>